<dbReference type="RefSeq" id="WP_301730614.1">
    <property type="nucleotide sequence ID" value="NZ_JBGFFX010000004.1"/>
</dbReference>
<name>A0ABV4E6W9_9GAMM</name>
<accession>A0ABV4E6W9</accession>
<proteinExistence type="predicted"/>
<dbReference type="Proteomes" id="UP001565243">
    <property type="component" value="Unassembled WGS sequence"/>
</dbReference>
<sequence>MSDVLQHHIKILVIFEAVMGGASAISIGIRLDNFIAFFAAKGAREACAKKIKQRFKILTAAVSTAKLGQKNVASGIS</sequence>
<evidence type="ECO:0000313" key="1">
    <source>
        <dbReference type="EMBL" id="MEY8770667.1"/>
    </source>
</evidence>
<evidence type="ECO:0000313" key="2">
    <source>
        <dbReference type="Proteomes" id="UP001565243"/>
    </source>
</evidence>
<protein>
    <submittedName>
        <fullName evidence="1">Uncharacterized protein</fullName>
    </submittedName>
</protein>
<keyword evidence="2" id="KW-1185">Reference proteome</keyword>
<comment type="caution">
    <text evidence="1">The sequence shown here is derived from an EMBL/GenBank/DDBJ whole genome shotgun (WGS) entry which is preliminary data.</text>
</comment>
<gene>
    <name evidence="1" type="ORF">AB6T85_09535</name>
</gene>
<dbReference type="EMBL" id="JBGFFX010000004">
    <property type="protein sequence ID" value="MEY8770667.1"/>
    <property type="molecule type" value="Genomic_DNA"/>
</dbReference>
<reference evidence="1 2" key="1">
    <citation type="submission" date="2024-07" db="EMBL/GenBank/DDBJ databases">
        <authorList>
            <person name="Hebao G."/>
        </authorList>
    </citation>
    <scope>NUCLEOTIDE SEQUENCE [LARGE SCALE GENOMIC DNA]</scope>
    <source>
        <strain evidence="1 2">ACCC 02193</strain>
    </source>
</reference>
<organism evidence="1 2">
    <name type="scientific">Erwinia aeris</name>
    <dbReference type="NCBI Taxonomy" id="3239803"/>
    <lineage>
        <taxon>Bacteria</taxon>
        <taxon>Pseudomonadati</taxon>
        <taxon>Pseudomonadota</taxon>
        <taxon>Gammaproteobacteria</taxon>
        <taxon>Enterobacterales</taxon>
        <taxon>Erwiniaceae</taxon>
        <taxon>Erwinia</taxon>
    </lineage>
</organism>